<dbReference type="Proteomes" id="UP000782554">
    <property type="component" value="Unassembled WGS sequence"/>
</dbReference>
<name>A0ABS7JXM5_9SPHN</name>
<organism evidence="1 2">
    <name type="scientific">Qipengyuania mesophila</name>
    <dbReference type="NCBI Taxonomy" id="2867246"/>
    <lineage>
        <taxon>Bacteria</taxon>
        <taxon>Pseudomonadati</taxon>
        <taxon>Pseudomonadota</taxon>
        <taxon>Alphaproteobacteria</taxon>
        <taxon>Sphingomonadales</taxon>
        <taxon>Erythrobacteraceae</taxon>
        <taxon>Qipengyuania</taxon>
    </lineage>
</organism>
<evidence type="ECO:0000313" key="1">
    <source>
        <dbReference type="EMBL" id="MBX7502411.1"/>
    </source>
</evidence>
<dbReference type="GO" id="GO:0016874">
    <property type="term" value="F:ligase activity"/>
    <property type="evidence" value="ECO:0007669"/>
    <property type="project" value="UniProtKB-KW"/>
</dbReference>
<reference evidence="1 2" key="1">
    <citation type="submission" date="2021-08" db="EMBL/GenBank/DDBJ databases">
        <title>Comparative Genomics Analysis of the Genus Qipengyuania Reveals Extensive Genetic Diversity and Metabolic Versatility, Including the Description of Fifteen Novel Species.</title>
        <authorList>
            <person name="Liu Y."/>
        </authorList>
    </citation>
    <scope>NUCLEOTIDE SEQUENCE [LARGE SCALE GENOMIC DNA]</scope>
    <source>
        <strain evidence="1 2">YG27</strain>
    </source>
</reference>
<sequence length="187" mass="20698">MVRNPSPARRNVSGEGDAPLIVTAQLPRDLQARFTALRTAHFPPERNYLDAHVTLFHALPAQCEDEAASYLKRLVGEFAPVAGHVEGIMSLGRGTAVKLSSPAMLDLRDMIADHFLGMLTQQDQHRPRLHVTVQNKVSGKEAKALQVELADAIEPRPFAFRGLALHRYRGGPWEMIKEFAFRGRGAA</sequence>
<keyword evidence="1" id="KW-0436">Ligase</keyword>
<proteinExistence type="predicted"/>
<gene>
    <name evidence="1" type="ORF">K3181_13260</name>
</gene>
<accession>A0ABS7JXM5</accession>
<dbReference type="SUPFAM" id="SSF55144">
    <property type="entry name" value="LigT-like"/>
    <property type="match status" value="1"/>
</dbReference>
<dbReference type="Pfam" id="PF13563">
    <property type="entry name" value="2_5_RNA_ligase2"/>
    <property type="match status" value="1"/>
</dbReference>
<comment type="caution">
    <text evidence="1">The sequence shown here is derived from an EMBL/GenBank/DDBJ whole genome shotgun (WGS) entry which is preliminary data.</text>
</comment>
<keyword evidence="2" id="KW-1185">Reference proteome</keyword>
<protein>
    <submittedName>
        <fullName evidence="1">2'-5' RNA ligase family protein</fullName>
    </submittedName>
</protein>
<dbReference type="EMBL" id="JAIGNU010000003">
    <property type="protein sequence ID" value="MBX7502411.1"/>
    <property type="molecule type" value="Genomic_DNA"/>
</dbReference>
<dbReference type="InterPro" id="IPR009097">
    <property type="entry name" value="Cyclic_Pdiesterase"/>
</dbReference>
<dbReference type="Gene3D" id="3.90.1140.10">
    <property type="entry name" value="Cyclic phosphodiesterase"/>
    <property type="match status" value="1"/>
</dbReference>
<evidence type="ECO:0000313" key="2">
    <source>
        <dbReference type="Proteomes" id="UP000782554"/>
    </source>
</evidence>